<keyword evidence="1" id="KW-0812">Transmembrane</keyword>
<evidence type="ECO:0000256" key="1">
    <source>
        <dbReference type="SAM" id="Phobius"/>
    </source>
</evidence>
<dbReference type="Proteomes" id="UP000075635">
    <property type="component" value="Unassembled WGS sequence"/>
</dbReference>
<protein>
    <submittedName>
        <fullName evidence="2">Uncharacterized protein</fullName>
    </submittedName>
</protein>
<accession>A0A150RFC7</accession>
<evidence type="ECO:0000313" key="3">
    <source>
        <dbReference type="Proteomes" id="UP000075635"/>
    </source>
</evidence>
<name>A0A150RFC7_SORCE</name>
<dbReference type="AlphaFoldDB" id="A0A150RFC7"/>
<gene>
    <name evidence="2" type="ORF">BE17_22505</name>
</gene>
<feature type="transmembrane region" description="Helical" evidence="1">
    <location>
        <begin position="65"/>
        <end position="91"/>
    </location>
</feature>
<organism evidence="2 3">
    <name type="scientific">Sorangium cellulosum</name>
    <name type="common">Polyangium cellulosum</name>
    <dbReference type="NCBI Taxonomy" id="56"/>
    <lineage>
        <taxon>Bacteria</taxon>
        <taxon>Pseudomonadati</taxon>
        <taxon>Myxococcota</taxon>
        <taxon>Polyangia</taxon>
        <taxon>Polyangiales</taxon>
        <taxon>Polyangiaceae</taxon>
        <taxon>Sorangium</taxon>
    </lineage>
</organism>
<comment type="caution">
    <text evidence="2">The sequence shown here is derived from an EMBL/GenBank/DDBJ whole genome shotgun (WGS) entry which is preliminary data.</text>
</comment>
<reference evidence="2 3" key="1">
    <citation type="submission" date="2014-02" db="EMBL/GenBank/DDBJ databases">
        <title>The small core and large imbalanced accessory genome model reveals a collaborative survival strategy of Sorangium cellulosum strains in nature.</title>
        <authorList>
            <person name="Han K."/>
            <person name="Peng R."/>
            <person name="Blom J."/>
            <person name="Li Y.-Z."/>
        </authorList>
    </citation>
    <scope>NUCLEOTIDE SEQUENCE [LARGE SCALE GENOMIC DNA]</scope>
    <source>
        <strain evidence="2 3">So0011-07</strain>
    </source>
</reference>
<dbReference type="EMBL" id="JEMB01002729">
    <property type="protein sequence ID" value="KYF78861.1"/>
    <property type="molecule type" value="Genomic_DNA"/>
</dbReference>
<keyword evidence="1" id="KW-1133">Transmembrane helix</keyword>
<feature type="non-terminal residue" evidence="2">
    <location>
        <position position="1"/>
    </location>
</feature>
<keyword evidence="1" id="KW-0472">Membrane</keyword>
<feature type="transmembrane region" description="Helical" evidence="1">
    <location>
        <begin position="28"/>
        <end position="53"/>
    </location>
</feature>
<sequence length="150" mass="15230">GTGQNLERFLKPGLIGGVVGGVLSGLPLVNLLNCCFCLLNVAGAAVAVSLYLNEHPHERLSGNDAALCGAIAGAAAGLIAGVFDLVIKVLFGTLLGGLYASLPPDLVKNLAIGSLATAIYIPFYAIAYSAMGALGGFLSLQLLFKDRLAS</sequence>
<proteinExistence type="predicted"/>
<evidence type="ECO:0000313" key="2">
    <source>
        <dbReference type="EMBL" id="KYF78861.1"/>
    </source>
</evidence>
<feature type="transmembrane region" description="Helical" evidence="1">
    <location>
        <begin position="111"/>
        <end position="144"/>
    </location>
</feature>